<dbReference type="SUPFAM" id="SSF52540">
    <property type="entry name" value="P-loop containing nucleoside triphosphate hydrolases"/>
    <property type="match status" value="1"/>
</dbReference>
<dbReference type="Gene3D" id="3.40.50.300">
    <property type="entry name" value="P-loop containing nucleotide triphosphate hydrolases"/>
    <property type="match status" value="1"/>
</dbReference>
<organism evidence="2 3">
    <name type="scientific">Eucalyptus globulus</name>
    <name type="common">Tasmanian blue gum</name>
    <dbReference type="NCBI Taxonomy" id="34317"/>
    <lineage>
        <taxon>Eukaryota</taxon>
        <taxon>Viridiplantae</taxon>
        <taxon>Streptophyta</taxon>
        <taxon>Embryophyta</taxon>
        <taxon>Tracheophyta</taxon>
        <taxon>Spermatophyta</taxon>
        <taxon>Magnoliopsida</taxon>
        <taxon>eudicotyledons</taxon>
        <taxon>Gunneridae</taxon>
        <taxon>Pentapetalae</taxon>
        <taxon>rosids</taxon>
        <taxon>malvids</taxon>
        <taxon>Myrtales</taxon>
        <taxon>Myrtaceae</taxon>
        <taxon>Myrtoideae</taxon>
        <taxon>Eucalypteae</taxon>
        <taxon>Eucalyptus</taxon>
    </lineage>
</organism>
<feature type="domain" description="Dynamin N-terminal" evidence="1">
    <location>
        <begin position="4"/>
        <end position="97"/>
    </location>
</feature>
<evidence type="ECO:0000259" key="1">
    <source>
        <dbReference type="Pfam" id="PF00350"/>
    </source>
</evidence>
<gene>
    <name evidence="2" type="ORF">ACJRO7_010860</name>
</gene>
<dbReference type="InterPro" id="IPR045063">
    <property type="entry name" value="Dynamin_N"/>
</dbReference>
<accession>A0ABD3LED9</accession>
<evidence type="ECO:0000313" key="3">
    <source>
        <dbReference type="Proteomes" id="UP001634007"/>
    </source>
</evidence>
<dbReference type="PANTHER" id="PTHR11566">
    <property type="entry name" value="DYNAMIN"/>
    <property type="match status" value="1"/>
</dbReference>
<comment type="caution">
    <text evidence="2">The sequence shown here is derived from an EMBL/GenBank/DDBJ whole genome shotgun (WGS) entry which is preliminary data.</text>
</comment>
<keyword evidence="3" id="KW-1185">Reference proteome</keyword>
<dbReference type="InterPro" id="IPR022812">
    <property type="entry name" value="Dynamin"/>
</dbReference>
<dbReference type="AlphaFoldDB" id="A0ABD3LED9"/>
<dbReference type="InterPro" id="IPR027417">
    <property type="entry name" value="P-loop_NTPase"/>
</dbReference>
<dbReference type="PANTHER" id="PTHR11566:SF173">
    <property type="entry name" value="DYNAMIN-RELATED PROTEIN 4C"/>
    <property type="match status" value="1"/>
</dbReference>
<dbReference type="PRINTS" id="PR00195">
    <property type="entry name" value="DYNAMIN"/>
</dbReference>
<dbReference type="Pfam" id="PF00350">
    <property type="entry name" value="Dynamin_N"/>
    <property type="match status" value="1"/>
</dbReference>
<proteinExistence type="predicted"/>
<dbReference type="Proteomes" id="UP001634007">
    <property type="component" value="Unassembled WGS sequence"/>
</dbReference>
<dbReference type="EMBL" id="JBJKBG010000002">
    <property type="protein sequence ID" value="KAL3749802.1"/>
    <property type="molecule type" value="Genomic_DNA"/>
</dbReference>
<protein>
    <recommendedName>
        <fullName evidence="1">Dynamin N-terminal domain-containing protein</fullName>
    </recommendedName>
</protein>
<sequence>MNVDDEDHVSDAIVFATNEIAGSGEGISNAPLTLVVKKDGVLDLTMVDLPGITRVLVHSQPENIYEQISAMNMEYIRPEESSKRLWPSSAIVDFFTCESIRMSQVSIL</sequence>
<evidence type="ECO:0000313" key="2">
    <source>
        <dbReference type="EMBL" id="KAL3749802.1"/>
    </source>
</evidence>
<reference evidence="2 3" key="1">
    <citation type="submission" date="2024-11" db="EMBL/GenBank/DDBJ databases">
        <title>Chromosome-level genome assembly of Eucalyptus globulus Labill. provides insights into its genome evolution.</title>
        <authorList>
            <person name="Li X."/>
        </authorList>
    </citation>
    <scope>NUCLEOTIDE SEQUENCE [LARGE SCALE GENOMIC DNA]</scope>
    <source>
        <strain evidence="2">CL2024</strain>
        <tissue evidence="2">Fresh tender leaves</tissue>
    </source>
</reference>
<name>A0ABD3LED9_EUCGL</name>